<protein>
    <submittedName>
        <fullName evidence="3">Nucleotide-binding universal stress protein, UspA family</fullName>
    </submittedName>
</protein>
<dbReference type="AlphaFoldDB" id="A0A1N6DD68"/>
<reference evidence="4" key="1">
    <citation type="submission" date="2016-11" db="EMBL/GenBank/DDBJ databases">
        <authorList>
            <person name="Varghese N."/>
            <person name="Submissions S."/>
        </authorList>
    </citation>
    <scope>NUCLEOTIDE SEQUENCE [LARGE SCALE GENOMIC DNA]</scope>
    <source>
        <strain evidence="4">DSM 17456</strain>
    </source>
</reference>
<sequence length="167" mass="19446">MKELRILVAYDASQSAREALTYCRELMELISGRCEGKYTIMVLTVEQLPACSLYATTSLWKDECTKEHEKQLKLHNKIVKELEQSELDPACVKNKFVTLDERDEPLEDTERKRLIAKNILKEQRQGHYNTLVIGRRGMTRSDAYLFGSVSQYILQEARNCVIWLLCR</sequence>
<evidence type="ECO:0000256" key="1">
    <source>
        <dbReference type="ARBA" id="ARBA00008791"/>
    </source>
</evidence>
<evidence type="ECO:0000313" key="3">
    <source>
        <dbReference type="EMBL" id="SIN68594.1"/>
    </source>
</evidence>
<dbReference type="InterPro" id="IPR014729">
    <property type="entry name" value="Rossmann-like_a/b/a_fold"/>
</dbReference>
<dbReference type="Proteomes" id="UP000184694">
    <property type="component" value="Unassembled WGS sequence"/>
</dbReference>
<dbReference type="EMBL" id="FSRG01000003">
    <property type="protein sequence ID" value="SIN68594.1"/>
    <property type="molecule type" value="Genomic_DNA"/>
</dbReference>
<accession>A0A1N6DD68</accession>
<name>A0A1N6DD68_9BACT</name>
<dbReference type="SUPFAM" id="SSF52402">
    <property type="entry name" value="Adenine nucleotide alpha hydrolases-like"/>
    <property type="match status" value="1"/>
</dbReference>
<evidence type="ECO:0000313" key="4">
    <source>
        <dbReference type="Proteomes" id="UP000184694"/>
    </source>
</evidence>
<dbReference type="InterPro" id="IPR006015">
    <property type="entry name" value="Universal_stress_UspA"/>
</dbReference>
<dbReference type="Pfam" id="PF00582">
    <property type="entry name" value="Usp"/>
    <property type="match status" value="1"/>
</dbReference>
<dbReference type="InterPro" id="IPR006016">
    <property type="entry name" value="UspA"/>
</dbReference>
<dbReference type="OrthoDB" id="5420527at2"/>
<comment type="similarity">
    <text evidence="1">Belongs to the universal stress protein A family.</text>
</comment>
<dbReference type="RefSeq" id="WP_074214934.1">
    <property type="nucleotide sequence ID" value="NZ_FSRG01000003.1"/>
</dbReference>
<organism evidence="3 4">
    <name type="scientific">Halodesulfovibrio marinisediminis DSM 17456</name>
    <dbReference type="NCBI Taxonomy" id="1121457"/>
    <lineage>
        <taxon>Bacteria</taxon>
        <taxon>Pseudomonadati</taxon>
        <taxon>Thermodesulfobacteriota</taxon>
        <taxon>Desulfovibrionia</taxon>
        <taxon>Desulfovibrionales</taxon>
        <taxon>Desulfovibrionaceae</taxon>
        <taxon>Halodesulfovibrio</taxon>
    </lineage>
</organism>
<feature type="domain" description="UspA" evidence="2">
    <location>
        <begin position="5"/>
        <end position="158"/>
    </location>
</feature>
<dbReference type="CDD" id="cd00293">
    <property type="entry name" value="USP-like"/>
    <property type="match status" value="1"/>
</dbReference>
<dbReference type="Gene3D" id="3.40.50.620">
    <property type="entry name" value="HUPs"/>
    <property type="match status" value="1"/>
</dbReference>
<proteinExistence type="inferred from homology"/>
<dbReference type="PRINTS" id="PR01438">
    <property type="entry name" value="UNVRSLSTRESS"/>
</dbReference>
<keyword evidence="4" id="KW-1185">Reference proteome</keyword>
<evidence type="ECO:0000259" key="2">
    <source>
        <dbReference type="Pfam" id="PF00582"/>
    </source>
</evidence>
<dbReference type="STRING" id="1121457.SAMN02745161_0017"/>
<gene>
    <name evidence="3" type="ORF">SAMN02745161_0017</name>
</gene>